<evidence type="ECO:0000313" key="1">
    <source>
        <dbReference type="EMBL" id="OGK00827.1"/>
    </source>
</evidence>
<comment type="caution">
    <text evidence="1">The sequence shown here is derived from an EMBL/GenBank/DDBJ whole genome shotgun (WGS) entry which is preliminary data.</text>
</comment>
<sequence>MAGPPAANDIRILCPYAGALINEVETSHHSYTLTLEDTALLKGLFFQWIRPQVFQVNTFLYQSSDINYSSVWGGHLMGDVYFLASRWGTGLAGAGSELISINMDADSNSMPMTNGGHTSFSDFEMQNMVYTPFIRAGYKLSQLMGIVRLSVFPWAGVQYQGVRGKMEVDFPVFQYPTHADIVADDWFALAGLGVNANIFHFIDLEGKYHATFDADTLYPTISAMANVFLTRHIGLSYRFKYMEMSTGTNTFHMGGVAFVF</sequence>
<dbReference type="AlphaFoldDB" id="A0A1F7F2R5"/>
<reference evidence="1 2" key="1">
    <citation type="journal article" date="2016" name="Nat. Commun.">
        <title>Thousands of microbial genomes shed light on interconnected biogeochemical processes in an aquifer system.</title>
        <authorList>
            <person name="Anantharaman K."/>
            <person name="Brown C.T."/>
            <person name="Hug L.A."/>
            <person name="Sharon I."/>
            <person name="Castelle C.J."/>
            <person name="Probst A.J."/>
            <person name="Thomas B.C."/>
            <person name="Singh A."/>
            <person name="Wilkins M.J."/>
            <person name="Karaoz U."/>
            <person name="Brodie E.L."/>
            <person name="Williams K.H."/>
            <person name="Hubbard S.S."/>
            <person name="Banfield J.F."/>
        </authorList>
    </citation>
    <scope>NUCLEOTIDE SEQUENCE [LARGE SCALE GENOMIC DNA]</scope>
</reference>
<evidence type="ECO:0000313" key="2">
    <source>
        <dbReference type="Proteomes" id="UP000179243"/>
    </source>
</evidence>
<proteinExistence type="predicted"/>
<gene>
    <name evidence="1" type="ORF">A2519_07820</name>
</gene>
<protein>
    <recommendedName>
        <fullName evidence="3">Outer membrane protein beta-barrel domain-containing protein</fullName>
    </recommendedName>
</protein>
<organism evidence="1 2">
    <name type="scientific">Candidatus Raymondbacteria bacterium RIFOXYD12_FULL_49_13</name>
    <dbReference type="NCBI Taxonomy" id="1817890"/>
    <lineage>
        <taxon>Bacteria</taxon>
        <taxon>Raymondiibacteriota</taxon>
    </lineage>
</organism>
<dbReference type="EMBL" id="MFYX01000139">
    <property type="protein sequence ID" value="OGK00827.1"/>
    <property type="molecule type" value="Genomic_DNA"/>
</dbReference>
<evidence type="ECO:0008006" key="3">
    <source>
        <dbReference type="Google" id="ProtNLM"/>
    </source>
</evidence>
<accession>A0A1F7F2R5</accession>
<name>A0A1F7F2R5_UNCRA</name>
<dbReference type="Proteomes" id="UP000179243">
    <property type="component" value="Unassembled WGS sequence"/>
</dbReference>